<evidence type="ECO:0000313" key="1">
    <source>
        <dbReference type="EMBL" id="CAK9105607.1"/>
    </source>
</evidence>
<gene>
    <name evidence="1" type="ORF">CCMP2556_LOCUS49409</name>
</gene>
<reference evidence="1 2" key="1">
    <citation type="submission" date="2024-02" db="EMBL/GenBank/DDBJ databases">
        <authorList>
            <person name="Chen Y."/>
            <person name="Shah S."/>
            <person name="Dougan E. K."/>
            <person name="Thang M."/>
            <person name="Chan C."/>
        </authorList>
    </citation>
    <scope>NUCLEOTIDE SEQUENCE [LARGE SCALE GENOMIC DNA]</scope>
</reference>
<organism evidence="1 2">
    <name type="scientific">Durusdinium trenchii</name>
    <dbReference type="NCBI Taxonomy" id="1381693"/>
    <lineage>
        <taxon>Eukaryota</taxon>
        <taxon>Sar</taxon>
        <taxon>Alveolata</taxon>
        <taxon>Dinophyceae</taxon>
        <taxon>Suessiales</taxon>
        <taxon>Symbiodiniaceae</taxon>
        <taxon>Durusdinium</taxon>
    </lineage>
</organism>
<comment type="caution">
    <text evidence="1">The sequence shown here is derived from an EMBL/GenBank/DDBJ whole genome shotgun (WGS) entry which is preliminary data.</text>
</comment>
<dbReference type="Pfam" id="PF19842">
    <property type="entry name" value="YqeC"/>
    <property type="match status" value="1"/>
</dbReference>
<accession>A0ABP0RZU5</accession>
<evidence type="ECO:0008006" key="3">
    <source>
        <dbReference type="Google" id="ProtNLM"/>
    </source>
</evidence>
<name>A0ABP0RZU5_9DINO</name>
<keyword evidence="2" id="KW-1185">Reference proteome</keyword>
<protein>
    <recommendedName>
        <fullName evidence="3">Selenium-dependent hydroxylase accessory protein YqeC</fullName>
    </recommendedName>
</protein>
<proteinExistence type="predicted"/>
<feature type="non-terminal residue" evidence="1">
    <location>
        <position position="290"/>
    </location>
</feature>
<evidence type="ECO:0000313" key="2">
    <source>
        <dbReference type="Proteomes" id="UP001642484"/>
    </source>
</evidence>
<dbReference type="EMBL" id="CAXAMN010026765">
    <property type="protein sequence ID" value="CAK9105607.1"/>
    <property type="molecule type" value="Genomic_DNA"/>
</dbReference>
<dbReference type="Proteomes" id="UP001642484">
    <property type="component" value="Unassembled WGS sequence"/>
</dbReference>
<dbReference type="InterPro" id="IPR017587">
    <property type="entry name" value="YqeC"/>
</dbReference>
<sequence>MQLSTNNLWDALGRPVTVAFVGGGGKTTLGLQVLHEGVGAGCKALFTTTTRILVPHIPQQVDLIIETSNLEEAVDSIARAFIKGFRRIALISSREMSAHGQRAVGIPPSWIDALCPKVADLCVVEADGSRMLPFKAPKIPREPVLPDAIAAVVAVVGVDALGVPLDEDHVCRADIVSELTQTEIGKPITSAAIGKVLGNGDLWCQGLHGVPFHVVINKVDSASQLKPAQEILAVVSSGSKVASIAVMGQSSDTRKIWDYWKGALLPGLPRTFTYSYSYTMQTATVVTKMR</sequence>
<dbReference type="NCBIfam" id="TIGR03172">
    <property type="entry name" value="selenium cofactor biosynthesis protein YqeC"/>
    <property type="match status" value="1"/>
</dbReference>